<name>A0A1G1WHX9_9BACT</name>
<accession>A0A1G1WHX9</accession>
<evidence type="ECO:0000256" key="1">
    <source>
        <dbReference type="SAM" id="Phobius"/>
    </source>
</evidence>
<comment type="caution">
    <text evidence="2">The sequence shown here is derived from an EMBL/GenBank/DDBJ whole genome shotgun (WGS) entry which is preliminary data.</text>
</comment>
<dbReference type="Proteomes" id="UP000176645">
    <property type="component" value="Unassembled WGS sequence"/>
</dbReference>
<proteinExistence type="predicted"/>
<evidence type="ECO:0000313" key="2">
    <source>
        <dbReference type="EMBL" id="OGY27303.1"/>
    </source>
</evidence>
<keyword evidence="1" id="KW-1133">Transmembrane helix</keyword>
<keyword evidence="1" id="KW-0812">Transmembrane</keyword>
<evidence type="ECO:0000313" key="3">
    <source>
        <dbReference type="Proteomes" id="UP000176645"/>
    </source>
</evidence>
<gene>
    <name evidence="2" type="ORF">A2Z42_03575</name>
</gene>
<feature type="transmembrane region" description="Helical" evidence="1">
    <location>
        <begin position="12"/>
        <end position="31"/>
    </location>
</feature>
<protein>
    <submittedName>
        <fullName evidence="2">Uncharacterized protein</fullName>
    </submittedName>
</protein>
<sequence length="85" mass="9665">MKISKLRLLEFFIVGLLLGILEDLIAILLATDATIDLRVILIAGFVALPFAFISEIIVDQKRFPKIIKRMLKIEEEIVEKVAEEI</sequence>
<feature type="transmembrane region" description="Helical" evidence="1">
    <location>
        <begin position="37"/>
        <end position="58"/>
    </location>
</feature>
<dbReference type="EMBL" id="MHCU01000041">
    <property type="protein sequence ID" value="OGY27303.1"/>
    <property type="molecule type" value="Genomic_DNA"/>
</dbReference>
<reference evidence="2 3" key="1">
    <citation type="journal article" date="2016" name="Nat. Commun.">
        <title>Thousands of microbial genomes shed light on interconnected biogeochemical processes in an aquifer system.</title>
        <authorList>
            <person name="Anantharaman K."/>
            <person name="Brown C.T."/>
            <person name="Hug L.A."/>
            <person name="Sharon I."/>
            <person name="Castelle C.J."/>
            <person name="Probst A.J."/>
            <person name="Thomas B.C."/>
            <person name="Singh A."/>
            <person name="Wilkins M.J."/>
            <person name="Karaoz U."/>
            <person name="Brodie E.L."/>
            <person name="Williams K.H."/>
            <person name="Hubbard S.S."/>
            <person name="Banfield J.F."/>
        </authorList>
    </citation>
    <scope>NUCLEOTIDE SEQUENCE [LARGE SCALE GENOMIC DNA]</scope>
</reference>
<dbReference type="AlphaFoldDB" id="A0A1G1WHX9"/>
<organism evidence="2 3">
    <name type="scientific">Candidatus Woykebacteria bacterium RBG_19FT_COMBO_43_10</name>
    <dbReference type="NCBI Taxonomy" id="1802598"/>
    <lineage>
        <taxon>Bacteria</taxon>
        <taxon>Candidatus Woykeibacteriota</taxon>
    </lineage>
</organism>
<keyword evidence="1" id="KW-0472">Membrane</keyword>